<proteinExistence type="predicted"/>
<dbReference type="PANTHER" id="PTHR33794:SF1">
    <property type="entry name" value="BACILLOLYSIN"/>
    <property type="match status" value="1"/>
</dbReference>
<dbReference type="InterPro" id="IPR050728">
    <property type="entry name" value="Zinc_Metalloprotease_M4"/>
</dbReference>
<evidence type="ECO:0000259" key="8">
    <source>
        <dbReference type="Pfam" id="PF01447"/>
    </source>
</evidence>
<dbReference type="InterPro" id="IPR027268">
    <property type="entry name" value="Peptidase_M4/M1_CTD_sf"/>
</dbReference>
<dbReference type="InterPro" id="IPR011096">
    <property type="entry name" value="FTP_domain"/>
</dbReference>
<keyword evidence="3" id="KW-0732">Signal</keyword>
<dbReference type="CDD" id="cd09597">
    <property type="entry name" value="M4_TLP"/>
    <property type="match status" value="1"/>
</dbReference>
<keyword evidence="2" id="KW-0479">Metal-binding</keyword>
<evidence type="ECO:0000256" key="3">
    <source>
        <dbReference type="ARBA" id="ARBA00022729"/>
    </source>
</evidence>
<dbReference type="SUPFAM" id="SSF55486">
    <property type="entry name" value="Metalloproteases ('zincins'), catalytic domain"/>
    <property type="match status" value="1"/>
</dbReference>
<evidence type="ECO:0000313" key="11">
    <source>
        <dbReference type="EMBL" id="GAA5195927.1"/>
    </source>
</evidence>
<feature type="domain" description="Peptidase M4" evidence="8">
    <location>
        <begin position="130"/>
        <end position="258"/>
    </location>
</feature>
<dbReference type="InterPro" id="IPR013856">
    <property type="entry name" value="Peptidase_M4_domain"/>
</dbReference>
<dbReference type="EMBL" id="BAABJQ010000025">
    <property type="protein sequence ID" value="GAA5195927.1"/>
    <property type="molecule type" value="Genomic_DNA"/>
</dbReference>
<keyword evidence="5" id="KW-0862">Zinc</keyword>
<comment type="caution">
    <text evidence="11">The sequence shown here is derived from an EMBL/GenBank/DDBJ whole genome shotgun (WGS) entry which is preliminary data.</text>
</comment>
<dbReference type="Gene3D" id="2.60.120.260">
    <property type="entry name" value="Galactose-binding domain-like"/>
    <property type="match status" value="1"/>
</dbReference>
<evidence type="ECO:0000256" key="7">
    <source>
        <dbReference type="SAM" id="MobiDB-lite"/>
    </source>
</evidence>
<feature type="domain" description="FTP" evidence="10">
    <location>
        <begin position="1"/>
        <end position="32"/>
    </location>
</feature>
<name>A0ABP9SGG6_9ACTN</name>
<dbReference type="Pfam" id="PF01447">
    <property type="entry name" value="Peptidase_M4"/>
    <property type="match status" value="1"/>
</dbReference>
<dbReference type="Pfam" id="PF07504">
    <property type="entry name" value="FTP"/>
    <property type="match status" value="1"/>
</dbReference>
<dbReference type="Gene3D" id="1.10.390.10">
    <property type="entry name" value="Neutral Protease Domain 2"/>
    <property type="match status" value="1"/>
</dbReference>
<evidence type="ECO:0000256" key="2">
    <source>
        <dbReference type="ARBA" id="ARBA00022723"/>
    </source>
</evidence>
<dbReference type="Pfam" id="PF02868">
    <property type="entry name" value="Peptidase_M4_C"/>
    <property type="match status" value="1"/>
</dbReference>
<evidence type="ECO:0000256" key="5">
    <source>
        <dbReference type="ARBA" id="ARBA00022833"/>
    </source>
</evidence>
<dbReference type="InterPro" id="IPR001570">
    <property type="entry name" value="Peptidase_M4_C_domain"/>
</dbReference>
<evidence type="ECO:0000259" key="10">
    <source>
        <dbReference type="Pfam" id="PF07504"/>
    </source>
</evidence>
<evidence type="ECO:0000259" key="9">
    <source>
        <dbReference type="Pfam" id="PF02868"/>
    </source>
</evidence>
<dbReference type="Gene3D" id="3.10.170.10">
    <property type="match status" value="1"/>
</dbReference>
<dbReference type="PANTHER" id="PTHR33794">
    <property type="entry name" value="BACILLOLYSIN"/>
    <property type="match status" value="1"/>
</dbReference>
<protein>
    <submittedName>
        <fullName evidence="11">M4 family metallopeptidase</fullName>
    </submittedName>
</protein>
<evidence type="ECO:0000256" key="4">
    <source>
        <dbReference type="ARBA" id="ARBA00022801"/>
    </source>
</evidence>
<keyword evidence="1" id="KW-0645">Protease</keyword>
<feature type="compositionally biased region" description="Low complexity" evidence="7">
    <location>
        <begin position="475"/>
        <end position="485"/>
    </location>
</feature>
<keyword evidence="4" id="KW-0378">Hydrolase</keyword>
<evidence type="ECO:0000256" key="1">
    <source>
        <dbReference type="ARBA" id="ARBA00022670"/>
    </source>
</evidence>
<evidence type="ECO:0000313" key="12">
    <source>
        <dbReference type="Proteomes" id="UP001501570"/>
    </source>
</evidence>
<gene>
    <name evidence="11" type="ORF">GCM10023322_63730</name>
</gene>
<reference evidence="12" key="1">
    <citation type="journal article" date="2019" name="Int. J. Syst. Evol. Microbiol.">
        <title>The Global Catalogue of Microorganisms (GCM) 10K type strain sequencing project: providing services to taxonomists for standard genome sequencing and annotation.</title>
        <authorList>
            <consortium name="The Broad Institute Genomics Platform"/>
            <consortium name="The Broad Institute Genome Sequencing Center for Infectious Disease"/>
            <person name="Wu L."/>
            <person name="Ma J."/>
        </authorList>
    </citation>
    <scope>NUCLEOTIDE SEQUENCE [LARGE SCALE GENOMIC DNA]</scope>
    <source>
        <strain evidence="12">JCM 18304</strain>
    </source>
</reference>
<feature type="domain" description="Peptidase M4 C-terminal" evidence="9">
    <location>
        <begin position="272"/>
        <end position="430"/>
    </location>
</feature>
<keyword evidence="6" id="KW-0482">Metalloprotease</keyword>
<keyword evidence="12" id="KW-1185">Reference proteome</keyword>
<organism evidence="11 12">
    <name type="scientific">Rugosimonospora acidiphila</name>
    <dbReference type="NCBI Taxonomy" id="556531"/>
    <lineage>
        <taxon>Bacteria</taxon>
        <taxon>Bacillati</taxon>
        <taxon>Actinomycetota</taxon>
        <taxon>Actinomycetes</taxon>
        <taxon>Micromonosporales</taxon>
        <taxon>Micromonosporaceae</taxon>
        <taxon>Rugosimonospora</taxon>
    </lineage>
</organism>
<sequence>MQYVPYDRTYKGLPVVGGDFVVVTNAAGQVTNTSVAQQQSIGSLSVTPTITQAAAQAVARKQVPTATSVEGTKLVVDALGAPRLAWETMVDGTNADGPSRLSVDVDAVTGAVLNTQEHVLYGSGTAAWNGPNPVHIDTSGSGSSFSMTDPNIHNLSCQDFTTHATLTGTDDNWGTGNATSKETGCVDAMFTAQTEYKMLASWLGRNGMDGSGGAWPIRIGLNDENAYYDGTQVAVGHNTANQWIGELDVVGHEMGHGVDDHTPGGISGNGTQEFVADTFGAETEWYANEPSPYDTPDFQVGEKVNLVGSGPIRYMYNPSLAGDDNCYSSSTPREEVHAAAGPGNHWFYLVAEGTNPSNGQPTSPTCNSTSVTGLGIQTAAKIMYNAMLMKTTGASYLRYRVWTLQAAKNLTPGNCAAFNTVKAAWNAVSVPAQSGEATCTGGGTPPPTSSSPTPTPTGGGGNCSGQRLTNPGFESGTSGWTSSTGVIGQNASSGEPARTGTWNAYLDGYGTTHTDTLTQSFSIPAGCHATLSFWTHIDTSETTTTTAFDKLTVQAGSSTLVTLSNLNRVTGYAQRSYDISSLAGTTVTLRFTGTEDSSLQTSFVVDDTAVNLS</sequence>
<feature type="region of interest" description="Disordered" evidence="7">
    <location>
        <begin position="434"/>
        <end position="499"/>
    </location>
</feature>
<accession>A0ABP9SGG6</accession>
<feature type="compositionally biased region" description="Pro residues" evidence="7">
    <location>
        <begin position="444"/>
        <end position="455"/>
    </location>
</feature>
<evidence type="ECO:0000256" key="6">
    <source>
        <dbReference type="ARBA" id="ARBA00023049"/>
    </source>
</evidence>
<dbReference type="Proteomes" id="UP001501570">
    <property type="component" value="Unassembled WGS sequence"/>
</dbReference>